<reference evidence="3" key="1">
    <citation type="submission" date="2020-10" db="EMBL/GenBank/DDBJ databases">
        <authorList>
            <person name="Han B."/>
            <person name="Lu T."/>
            <person name="Zhao Q."/>
            <person name="Huang X."/>
            <person name="Zhao Y."/>
        </authorList>
    </citation>
    <scope>NUCLEOTIDE SEQUENCE</scope>
</reference>
<proteinExistence type="predicted"/>
<organism evidence="3 4">
    <name type="scientific">Miscanthus lutarioriparius</name>
    <dbReference type="NCBI Taxonomy" id="422564"/>
    <lineage>
        <taxon>Eukaryota</taxon>
        <taxon>Viridiplantae</taxon>
        <taxon>Streptophyta</taxon>
        <taxon>Embryophyta</taxon>
        <taxon>Tracheophyta</taxon>
        <taxon>Spermatophyta</taxon>
        <taxon>Magnoliopsida</taxon>
        <taxon>Liliopsida</taxon>
        <taxon>Poales</taxon>
        <taxon>Poaceae</taxon>
        <taxon>PACMAD clade</taxon>
        <taxon>Panicoideae</taxon>
        <taxon>Andropogonodae</taxon>
        <taxon>Andropogoneae</taxon>
        <taxon>Saccharinae</taxon>
        <taxon>Miscanthus</taxon>
    </lineage>
</organism>
<accession>A0A811PJI9</accession>
<evidence type="ECO:0000256" key="2">
    <source>
        <dbReference type="SAM" id="SignalP"/>
    </source>
</evidence>
<feature type="chain" id="PRO_5032527111" evidence="2">
    <location>
        <begin position="27"/>
        <end position="130"/>
    </location>
</feature>
<dbReference type="Proteomes" id="UP000604825">
    <property type="component" value="Unassembled WGS sequence"/>
</dbReference>
<protein>
    <submittedName>
        <fullName evidence="3">Uncharacterized protein</fullName>
    </submittedName>
</protein>
<dbReference type="EMBL" id="CAJGYO010000007">
    <property type="protein sequence ID" value="CAD6242024.1"/>
    <property type="molecule type" value="Genomic_DNA"/>
</dbReference>
<feature type="region of interest" description="Disordered" evidence="1">
    <location>
        <begin position="57"/>
        <end position="113"/>
    </location>
</feature>
<comment type="caution">
    <text evidence="3">The sequence shown here is derived from an EMBL/GenBank/DDBJ whole genome shotgun (WGS) entry which is preliminary data.</text>
</comment>
<feature type="compositionally biased region" description="Basic and acidic residues" evidence="1">
    <location>
        <begin position="59"/>
        <end position="72"/>
    </location>
</feature>
<keyword evidence="2" id="KW-0732">Signal</keyword>
<keyword evidence="4" id="KW-1185">Reference proteome</keyword>
<evidence type="ECO:0000256" key="1">
    <source>
        <dbReference type="SAM" id="MobiDB-lite"/>
    </source>
</evidence>
<gene>
    <name evidence="3" type="ORF">NCGR_LOCUS27611</name>
</gene>
<evidence type="ECO:0000313" key="4">
    <source>
        <dbReference type="Proteomes" id="UP000604825"/>
    </source>
</evidence>
<sequence length="130" mass="13813">MTPGSSPFGLLPLLVCISFPIPLSSPLVPGGGRPTTRCCKMRRRISWMKGGAKLCNGADGRKLNRGDDRRPPPQDPACGRPSLQDPACGRPSLQDLGGREQGYEPASGQGRFCGDRVGHGRGCEWRAAGI</sequence>
<dbReference type="AlphaFoldDB" id="A0A811PJI9"/>
<feature type="signal peptide" evidence="2">
    <location>
        <begin position="1"/>
        <end position="26"/>
    </location>
</feature>
<evidence type="ECO:0000313" key="3">
    <source>
        <dbReference type="EMBL" id="CAD6242024.1"/>
    </source>
</evidence>
<name>A0A811PJI9_9POAL</name>